<dbReference type="InterPro" id="IPR014729">
    <property type="entry name" value="Rossmann-like_a/b/a_fold"/>
</dbReference>
<dbReference type="InterPro" id="IPR006016">
    <property type="entry name" value="UspA"/>
</dbReference>
<sequence length="281" mass="32774">MRKIIIPTDFSENARNAVRYAVELFKYDRCEITLLHAFADEVYENNLEMSRSLFEEYKKKTKQSAEKELENLLIFVKEASPNPRHKYSANAVFSNLIDAVNELVETDNSDIVVMGTRGHTDDRDLTFGSNTLQVVKYVSCPVLAVPSKYTDWHPKEVLFPTPYLMPFRRREIKLLSTICEKFKATIHLLYVSEYEKLSFRQQDNKAFLNSCIKDNYRQFHIKTGKDIVKTVNSFINEEDIDMLVMINHRHSFLEGILYSNTIDKIGLKVQVPFLILQNLSR</sequence>
<dbReference type="SUPFAM" id="SSF52402">
    <property type="entry name" value="Adenine nucleotide alpha hydrolases-like"/>
    <property type="match status" value="2"/>
</dbReference>
<dbReference type="Pfam" id="PF00582">
    <property type="entry name" value="Usp"/>
    <property type="match status" value="1"/>
</dbReference>
<evidence type="ECO:0000259" key="2">
    <source>
        <dbReference type="Pfam" id="PF00582"/>
    </source>
</evidence>
<dbReference type="OrthoDB" id="9788959at2"/>
<organism evidence="3 4">
    <name type="scientific">Marixanthomonas ophiurae</name>
    <dbReference type="NCBI Taxonomy" id="387659"/>
    <lineage>
        <taxon>Bacteria</taxon>
        <taxon>Pseudomonadati</taxon>
        <taxon>Bacteroidota</taxon>
        <taxon>Flavobacteriia</taxon>
        <taxon>Flavobacteriales</taxon>
        <taxon>Flavobacteriaceae</taxon>
        <taxon>Marixanthomonas</taxon>
    </lineage>
</organism>
<protein>
    <submittedName>
        <fullName evidence="3">Universal stress protein</fullName>
    </submittedName>
</protein>
<evidence type="ECO:0000256" key="1">
    <source>
        <dbReference type="ARBA" id="ARBA00008791"/>
    </source>
</evidence>
<accession>A0A3E1QDS7</accession>
<comment type="caution">
    <text evidence="3">The sequence shown here is derived from an EMBL/GenBank/DDBJ whole genome shotgun (WGS) entry which is preliminary data.</text>
</comment>
<comment type="similarity">
    <text evidence="1">Belongs to the universal stress protein A family.</text>
</comment>
<dbReference type="CDD" id="cd00293">
    <property type="entry name" value="USP-like"/>
    <property type="match status" value="1"/>
</dbReference>
<dbReference type="AlphaFoldDB" id="A0A3E1QDS7"/>
<dbReference type="PRINTS" id="PR01438">
    <property type="entry name" value="UNVRSLSTRESS"/>
</dbReference>
<reference evidence="3 4" key="1">
    <citation type="journal article" date="2007" name="Int. J. Syst. Evol. Microbiol.">
        <title>Marixanthomonas ophiurae gen. nov., sp. nov., a marine bacterium of the family Flavobacteriaceae isolated from a deep-sea brittle star.</title>
        <authorList>
            <person name="Romanenko L.A."/>
            <person name="Uchino M."/>
            <person name="Frolova G.M."/>
            <person name="Mikhailov V.V."/>
        </authorList>
    </citation>
    <scope>NUCLEOTIDE SEQUENCE [LARGE SCALE GENOMIC DNA]</scope>
    <source>
        <strain evidence="3 4">KMM 3046</strain>
    </source>
</reference>
<evidence type="ECO:0000313" key="4">
    <source>
        <dbReference type="Proteomes" id="UP000261082"/>
    </source>
</evidence>
<feature type="domain" description="UspA" evidence="2">
    <location>
        <begin position="1"/>
        <end position="146"/>
    </location>
</feature>
<dbReference type="Gene3D" id="3.40.50.620">
    <property type="entry name" value="HUPs"/>
    <property type="match status" value="2"/>
</dbReference>
<dbReference type="PANTHER" id="PTHR46268:SF6">
    <property type="entry name" value="UNIVERSAL STRESS PROTEIN UP12"/>
    <property type="match status" value="1"/>
</dbReference>
<name>A0A3E1QDS7_9FLAO</name>
<keyword evidence="4" id="KW-1185">Reference proteome</keyword>
<gene>
    <name evidence="3" type="ORF">DZ858_09445</name>
</gene>
<dbReference type="InterPro" id="IPR006015">
    <property type="entry name" value="Universal_stress_UspA"/>
</dbReference>
<dbReference type="PANTHER" id="PTHR46268">
    <property type="entry name" value="STRESS RESPONSE PROTEIN NHAX"/>
    <property type="match status" value="1"/>
</dbReference>
<dbReference type="Proteomes" id="UP000261082">
    <property type="component" value="Unassembled WGS sequence"/>
</dbReference>
<proteinExistence type="inferred from homology"/>
<dbReference type="RefSeq" id="WP_117159303.1">
    <property type="nucleotide sequence ID" value="NZ_QVID01000001.1"/>
</dbReference>
<dbReference type="EMBL" id="QVID01000001">
    <property type="protein sequence ID" value="RFN60244.1"/>
    <property type="molecule type" value="Genomic_DNA"/>
</dbReference>
<evidence type="ECO:0000313" key="3">
    <source>
        <dbReference type="EMBL" id="RFN60244.1"/>
    </source>
</evidence>